<dbReference type="SUPFAM" id="SSF51556">
    <property type="entry name" value="Metallo-dependent hydrolases"/>
    <property type="match status" value="1"/>
</dbReference>
<proteinExistence type="predicted"/>
<evidence type="ECO:0000256" key="1">
    <source>
        <dbReference type="SAM" id="SignalP"/>
    </source>
</evidence>
<dbReference type="Proteomes" id="UP000198393">
    <property type="component" value="Unassembled WGS sequence"/>
</dbReference>
<dbReference type="InterPro" id="IPR051781">
    <property type="entry name" value="Metallo-dep_Hydrolase"/>
</dbReference>
<evidence type="ECO:0000313" key="4">
    <source>
        <dbReference type="Proteomes" id="UP000198393"/>
    </source>
</evidence>
<dbReference type="Gene3D" id="3.20.20.140">
    <property type="entry name" value="Metal-dependent hydrolases"/>
    <property type="match status" value="1"/>
</dbReference>
<feature type="domain" description="Amidohydrolase-related" evidence="2">
    <location>
        <begin position="401"/>
        <end position="514"/>
    </location>
</feature>
<name>A0A239J448_EKHLU</name>
<dbReference type="InterPro" id="IPR006680">
    <property type="entry name" value="Amidohydro-rel"/>
</dbReference>
<dbReference type="RefSeq" id="WP_089356690.1">
    <property type="nucleotide sequence ID" value="NZ_FZPD01000003.1"/>
</dbReference>
<organism evidence="3 4">
    <name type="scientific">Ekhidna lutea</name>
    <dbReference type="NCBI Taxonomy" id="447679"/>
    <lineage>
        <taxon>Bacteria</taxon>
        <taxon>Pseudomonadati</taxon>
        <taxon>Bacteroidota</taxon>
        <taxon>Cytophagia</taxon>
        <taxon>Cytophagales</taxon>
        <taxon>Reichenbachiellaceae</taxon>
        <taxon>Ekhidna</taxon>
    </lineage>
</organism>
<protein>
    <submittedName>
        <fullName evidence="3">Amidohydrolase family protein</fullName>
    </submittedName>
</protein>
<dbReference type="PANTHER" id="PTHR43135:SF3">
    <property type="entry name" value="ALPHA-D-RIBOSE 1-METHYLPHOSPHONATE 5-TRIPHOSPHATE DIPHOSPHATASE"/>
    <property type="match status" value="1"/>
</dbReference>
<accession>A0A239J448</accession>
<keyword evidence="4" id="KW-1185">Reference proteome</keyword>
<dbReference type="Gene3D" id="2.30.40.10">
    <property type="entry name" value="Urease, subunit C, domain 1"/>
    <property type="match status" value="2"/>
</dbReference>
<dbReference type="PANTHER" id="PTHR43135">
    <property type="entry name" value="ALPHA-D-RIBOSE 1-METHYLPHOSPHONATE 5-TRIPHOSPHATE DIPHOSPHATASE"/>
    <property type="match status" value="1"/>
</dbReference>
<dbReference type="InterPro" id="IPR011059">
    <property type="entry name" value="Metal-dep_hydrolase_composite"/>
</dbReference>
<gene>
    <name evidence="3" type="ORF">SAMN05421640_1973</name>
</gene>
<keyword evidence="1" id="KW-0732">Signal</keyword>
<dbReference type="EMBL" id="FZPD01000003">
    <property type="protein sequence ID" value="SNT00452.1"/>
    <property type="molecule type" value="Genomic_DNA"/>
</dbReference>
<evidence type="ECO:0000313" key="3">
    <source>
        <dbReference type="EMBL" id="SNT00452.1"/>
    </source>
</evidence>
<dbReference type="Gene3D" id="3.40.50.10910">
    <property type="entry name" value="Amidohydrolase"/>
    <property type="match status" value="1"/>
</dbReference>
<evidence type="ECO:0000259" key="2">
    <source>
        <dbReference type="Pfam" id="PF01979"/>
    </source>
</evidence>
<dbReference type="AlphaFoldDB" id="A0A239J448"/>
<dbReference type="SUPFAM" id="SSF51338">
    <property type="entry name" value="Composite domain of metallo-dependent hydrolases"/>
    <property type="match status" value="1"/>
</dbReference>
<feature type="signal peptide" evidence="1">
    <location>
        <begin position="1"/>
        <end position="19"/>
    </location>
</feature>
<dbReference type="Gene3D" id="3.30.110.90">
    <property type="entry name" value="Amidohydrolase"/>
    <property type="match status" value="1"/>
</dbReference>
<dbReference type="InterPro" id="IPR032466">
    <property type="entry name" value="Metal_Hydrolase"/>
</dbReference>
<keyword evidence="3" id="KW-0378">Hydrolase</keyword>
<dbReference type="Pfam" id="PF01979">
    <property type="entry name" value="Amidohydro_1"/>
    <property type="match status" value="1"/>
</dbReference>
<dbReference type="OrthoDB" id="9797498at2"/>
<sequence>MKKFLLFIFSLSILQGAIAQIASAPSRTQGDGPYDMTIIRGATVINGNGAPPIGPVDIVIEKNKITKVQVVGYPGVALDPERRPKMEGNGMEIDAEGMYVLPGFVDMHGHIGGTSQGTPSEYVFKLWLAHGITTIRDPSAGNGLDWVLRHKERSINNEIVAPRILAYTSFGQNLEGIDRVRSLPGERTVGAEVLKGPITNAEEAISWVRANYRRGADGIKFFGASPEVMEAALKENKRLGLRSACHHAQLNVGWWNVLNSAEAGLTTMEHWYGLPEALFNDRIVQDYPVDYNYQNEQHRFGEAGRLWKQAAEPYSEKWNAVMNRLLELDFTLDPTFNIYEASRDLMRSRNADWHKDYTLPSLWKFYQPSKVSHGSYWHFWGTEEEVAWKENYKLWMTFVNEYKNRGGRVTTGSDSGFIFQLYGFAYIRELELLREAGFHPLEVIRSATLLGAEALGMEKEIGTIEKGKLADLVIVEENPLANLKVLYGTGAIKLTEDNEVTRVGGVKYTIKDGVVYDAKELLEDVRQMVKEAKNGEELKQPGYPNWKE</sequence>
<feature type="chain" id="PRO_5013371645" evidence="1">
    <location>
        <begin position="20"/>
        <end position="548"/>
    </location>
</feature>
<dbReference type="Gene3D" id="1.20.58.520">
    <property type="entry name" value="Amidohydrolase"/>
    <property type="match status" value="1"/>
</dbReference>
<dbReference type="GO" id="GO:0016810">
    <property type="term" value="F:hydrolase activity, acting on carbon-nitrogen (but not peptide) bonds"/>
    <property type="evidence" value="ECO:0007669"/>
    <property type="project" value="InterPro"/>
</dbReference>
<reference evidence="3 4" key="1">
    <citation type="submission" date="2017-06" db="EMBL/GenBank/DDBJ databases">
        <authorList>
            <person name="Kim H.J."/>
            <person name="Triplett B.A."/>
        </authorList>
    </citation>
    <scope>NUCLEOTIDE SEQUENCE [LARGE SCALE GENOMIC DNA]</scope>
    <source>
        <strain evidence="3 4">DSM 19307</strain>
    </source>
</reference>